<comment type="catalytic activity">
    <reaction evidence="1">
        <text>[protein]-peptidylproline (omega=180) = [protein]-peptidylproline (omega=0)</text>
        <dbReference type="Rhea" id="RHEA:16237"/>
        <dbReference type="Rhea" id="RHEA-COMP:10747"/>
        <dbReference type="Rhea" id="RHEA-COMP:10748"/>
        <dbReference type="ChEBI" id="CHEBI:83833"/>
        <dbReference type="ChEBI" id="CHEBI:83834"/>
        <dbReference type="EC" id="5.2.1.8"/>
    </reaction>
</comment>
<dbReference type="PROSITE" id="PS51257">
    <property type="entry name" value="PROKAR_LIPOPROTEIN"/>
    <property type="match status" value="1"/>
</dbReference>
<accession>A0A6J5ZLI3</accession>
<evidence type="ECO:0000256" key="2">
    <source>
        <dbReference type="ARBA" id="ARBA00013194"/>
    </source>
</evidence>
<keyword evidence="3" id="KW-0697">Rotamase</keyword>
<dbReference type="GO" id="GO:0003755">
    <property type="term" value="F:peptidyl-prolyl cis-trans isomerase activity"/>
    <property type="evidence" value="ECO:0007669"/>
    <property type="project" value="UniProtKB-KW"/>
</dbReference>
<protein>
    <recommendedName>
        <fullName evidence="2">peptidylprolyl isomerase</fullName>
        <ecNumber evidence="2">5.2.1.8</ecNumber>
    </recommendedName>
</protein>
<dbReference type="AlphaFoldDB" id="A0A6J5ZLI3"/>
<feature type="domain" description="PPIase FKBP-type" evidence="5">
    <location>
        <begin position="82"/>
        <end position="168"/>
    </location>
</feature>
<sequence>MKQNTYIKKIMISMLLITVLTACSTDGGVEKMTGDSSTSMALPSVTNNAGAAPQIGAPSGEPSIDLVKKDVIVGTGQTAIATSTLEVHYVLMTWSDGKVVQSSWDSGQTATFPLSGVISGWQQGIPGMKEGGRRLLVIPPALGYGATGSGPIAANETLVFVVDLVKVS</sequence>
<dbReference type="EMBL" id="CAEZWN010000061">
    <property type="protein sequence ID" value="CAB4657094.1"/>
    <property type="molecule type" value="Genomic_DNA"/>
</dbReference>
<dbReference type="EMBL" id="CAESAM010000081">
    <property type="protein sequence ID" value="CAB4341717.1"/>
    <property type="molecule type" value="Genomic_DNA"/>
</dbReference>
<name>A0A6J5ZLI3_9ZZZZ</name>
<evidence type="ECO:0000259" key="5">
    <source>
        <dbReference type="PROSITE" id="PS50059"/>
    </source>
</evidence>
<keyword evidence="4" id="KW-0413">Isomerase</keyword>
<evidence type="ECO:0000313" key="6">
    <source>
        <dbReference type="EMBL" id="CAB4341717.1"/>
    </source>
</evidence>
<reference evidence="6" key="1">
    <citation type="submission" date="2020-05" db="EMBL/GenBank/DDBJ databases">
        <authorList>
            <person name="Chiriac C."/>
            <person name="Salcher M."/>
            <person name="Ghai R."/>
            <person name="Kavagutti S V."/>
        </authorList>
    </citation>
    <scope>NUCLEOTIDE SEQUENCE</scope>
</reference>
<dbReference type="PANTHER" id="PTHR43811:SF19">
    <property type="entry name" value="39 KDA FK506-BINDING NUCLEAR PROTEIN"/>
    <property type="match status" value="1"/>
</dbReference>
<organism evidence="6">
    <name type="scientific">freshwater metagenome</name>
    <dbReference type="NCBI Taxonomy" id="449393"/>
    <lineage>
        <taxon>unclassified sequences</taxon>
        <taxon>metagenomes</taxon>
        <taxon>ecological metagenomes</taxon>
    </lineage>
</organism>
<dbReference type="Pfam" id="PF00254">
    <property type="entry name" value="FKBP_C"/>
    <property type="match status" value="1"/>
</dbReference>
<evidence type="ECO:0000256" key="3">
    <source>
        <dbReference type="ARBA" id="ARBA00023110"/>
    </source>
</evidence>
<dbReference type="InterPro" id="IPR001179">
    <property type="entry name" value="PPIase_FKBP_dom"/>
</dbReference>
<evidence type="ECO:0000256" key="4">
    <source>
        <dbReference type="ARBA" id="ARBA00023235"/>
    </source>
</evidence>
<dbReference type="InterPro" id="IPR046357">
    <property type="entry name" value="PPIase_dom_sf"/>
</dbReference>
<evidence type="ECO:0000256" key="1">
    <source>
        <dbReference type="ARBA" id="ARBA00000971"/>
    </source>
</evidence>
<dbReference type="PROSITE" id="PS50059">
    <property type="entry name" value="FKBP_PPIASE"/>
    <property type="match status" value="1"/>
</dbReference>
<dbReference type="SUPFAM" id="SSF54534">
    <property type="entry name" value="FKBP-like"/>
    <property type="match status" value="1"/>
</dbReference>
<proteinExistence type="predicted"/>
<dbReference type="Gene3D" id="3.10.50.40">
    <property type="match status" value="1"/>
</dbReference>
<gene>
    <name evidence="7" type="ORF">UFOPK2252_00698</name>
    <name evidence="6" type="ORF">UFOPK4171_00811</name>
</gene>
<dbReference type="EC" id="5.2.1.8" evidence="2"/>
<dbReference type="PANTHER" id="PTHR43811">
    <property type="entry name" value="FKBP-TYPE PEPTIDYL-PROLYL CIS-TRANS ISOMERASE FKPA"/>
    <property type="match status" value="1"/>
</dbReference>
<evidence type="ECO:0000313" key="7">
    <source>
        <dbReference type="EMBL" id="CAB4657094.1"/>
    </source>
</evidence>